<dbReference type="InterPro" id="IPR038157">
    <property type="entry name" value="FeoA_core_dom"/>
</dbReference>
<evidence type="ECO:0000256" key="1">
    <source>
        <dbReference type="ARBA" id="ARBA00023004"/>
    </source>
</evidence>
<dbReference type="Pfam" id="PF04023">
    <property type="entry name" value="FeoA"/>
    <property type="match status" value="1"/>
</dbReference>
<protein>
    <submittedName>
        <fullName evidence="3">FeoA domain protein</fullName>
    </submittedName>
</protein>
<dbReference type="AlphaFoldDB" id="A0A518IY30"/>
<proteinExistence type="predicted"/>
<dbReference type="InterPro" id="IPR007167">
    <property type="entry name" value="Fe-transptr_FeoA-like"/>
</dbReference>
<dbReference type="Proteomes" id="UP000316770">
    <property type="component" value="Chromosome"/>
</dbReference>
<dbReference type="InterPro" id="IPR008988">
    <property type="entry name" value="Transcriptional_repressor_C"/>
</dbReference>
<keyword evidence="4" id="KW-1185">Reference proteome</keyword>
<evidence type="ECO:0000259" key="2">
    <source>
        <dbReference type="SMART" id="SM00899"/>
    </source>
</evidence>
<dbReference type="GO" id="GO:0046914">
    <property type="term" value="F:transition metal ion binding"/>
    <property type="evidence" value="ECO:0007669"/>
    <property type="project" value="InterPro"/>
</dbReference>
<dbReference type="OrthoDB" id="9811076at2"/>
<gene>
    <name evidence="3" type="ORF">Mal33_40090</name>
</gene>
<organism evidence="3 4">
    <name type="scientific">Rosistilla oblonga</name>
    <dbReference type="NCBI Taxonomy" id="2527990"/>
    <lineage>
        <taxon>Bacteria</taxon>
        <taxon>Pseudomonadati</taxon>
        <taxon>Planctomycetota</taxon>
        <taxon>Planctomycetia</taxon>
        <taxon>Pirellulales</taxon>
        <taxon>Pirellulaceae</taxon>
        <taxon>Rosistilla</taxon>
    </lineage>
</organism>
<dbReference type="EMBL" id="CP036318">
    <property type="protein sequence ID" value="QDV57993.1"/>
    <property type="molecule type" value="Genomic_DNA"/>
</dbReference>
<dbReference type="Gene3D" id="2.30.30.90">
    <property type="match status" value="1"/>
</dbReference>
<keyword evidence="1" id="KW-0408">Iron</keyword>
<dbReference type="RefSeq" id="WP_145122588.1">
    <property type="nucleotide sequence ID" value="NZ_CP036292.1"/>
</dbReference>
<accession>A0A518IY30</accession>
<feature type="domain" description="Ferrous iron transporter FeoA-like" evidence="2">
    <location>
        <begin position="4"/>
        <end position="73"/>
    </location>
</feature>
<reference evidence="3 4" key="1">
    <citation type="submission" date="2019-02" db="EMBL/GenBank/DDBJ databases">
        <title>Deep-cultivation of Planctomycetes and their phenomic and genomic characterization uncovers novel biology.</title>
        <authorList>
            <person name="Wiegand S."/>
            <person name="Jogler M."/>
            <person name="Boedeker C."/>
            <person name="Pinto D."/>
            <person name="Vollmers J."/>
            <person name="Rivas-Marin E."/>
            <person name="Kohn T."/>
            <person name="Peeters S.H."/>
            <person name="Heuer A."/>
            <person name="Rast P."/>
            <person name="Oberbeckmann S."/>
            <person name="Bunk B."/>
            <person name="Jeske O."/>
            <person name="Meyerdierks A."/>
            <person name="Storesund J.E."/>
            <person name="Kallscheuer N."/>
            <person name="Luecker S."/>
            <person name="Lage O.M."/>
            <person name="Pohl T."/>
            <person name="Merkel B.J."/>
            <person name="Hornburger P."/>
            <person name="Mueller R.-W."/>
            <person name="Bruemmer F."/>
            <person name="Labrenz M."/>
            <person name="Spormann A.M."/>
            <person name="Op den Camp H."/>
            <person name="Overmann J."/>
            <person name="Amann R."/>
            <person name="Jetten M.S.M."/>
            <person name="Mascher T."/>
            <person name="Medema M.H."/>
            <person name="Devos D.P."/>
            <person name="Kaster A.-K."/>
            <person name="Ovreas L."/>
            <person name="Rohde M."/>
            <person name="Galperin M.Y."/>
            <person name="Jogler C."/>
        </authorList>
    </citation>
    <scope>NUCLEOTIDE SEQUENCE [LARGE SCALE GENOMIC DNA]</scope>
    <source>
        <strain evidence="3 4">Mal33</strain>
    </source>
</reference>
<name>A0A518IY30_9BACT</name>
<evidence type="ECO:0000313" key="3">
    <source>
        <dbReference type="EMBL" id="QDV57993.1"/>
    </source>
</evidence>
<dbReference type="SMART" id="SM00899">
    <property type="entry name" value="FeoA"/>
    <property type="match status" value="1"/>
</dbReference>
<dbReference type="SUPFAM" id="SSF50037">
    <property type="entry name" value="C-terminal domain of transcriptional repressors"/>
    <property type="match status" value="1"/>
</dbReference>
<evidence type="ECO:0000313" key="4">
    <source>
        <dbReference type="Proteomes" id="UP000316770"/>
    </source>
</evidence>
<sequence>MHARSLADLPANSSGMVLRFNLSDEDSIRIRTLGICPGMTVEVVQNGDPLILASAGTRIGISRRIAAQVMIEDEPVAAGAAS</sequence>